<organism evidence="10 11">
    <name type="scientific">Enterocloster alcoholdehydrogenati</name>
    <dbReference type="NCBI Taxonomy" id="2547410"/>
    <lineage>
        <taxon>Bacteria</taxon>
        <taxon>Bacillati</taxon>
        <taxon>Bacillota</taxon>
        <taxon>Clostridia</taxon>
        <taxon>Lachnospirales</taxon>
        <taxon>Lachnospiraceae</taxon>
        <taxon>Enterocloster</taxon>
    </lineage>
</organism>
<evidence type="ECO:0000256" key="3">
    <source>
        <dbReference type="ARBA" id="ARBA00022475"/>
    </source>
</evidence>
<protein>
    <submittedName>
        <fullName evidence="10">Flagellar motor protein MotB</fullName>
    </submittedName>
</protein>
<evidence type="ECO:0000256" key="8">
    <source>
        <dbReference type="SAM" id="MobiDB-lite"/>
    </source>
</evidence>
<sequence length="283" mass="30403">MKKKSRPTDGGGNWMDTYGDMVTLLMTFFIMLYSMSNVDANKWNVFVKSISPQQAVEGEQADKVTANTKIGVGDSPAGGETFGSNEGTAGALDPSDPNTLYLTIANKLNDIGVKDATVIRGDDYTYITFKDSTFFGGGSSILTQQGQMVLTSFCQAIAPAAEEIGQVNIMAHTAKADVNGESNVRVDRILSAVRGAEVSIYIQGQNVIAPEKLVNISYGEYRPVADNATAEGRAKNRRVEILLLDTGAKEKGMDEYYSDLESGAYESTTVVTVGRSAAQNENE</sequence>
<keyword evidence="11" id="KW-1185">Reference proteome</keyword>
<evidence type="ECO:0000256" key="1">
    <source>
        <dbReference type="ARBA" id="ARBA00004162"/>
    </source>
</evidence>
<accession>A0ABQ0AWX3</accession>
<keyword evidence="3" id="KW-1003">Cell membrane</keyword>
<dbReference type="PROSITE" id="PS51123">
    <property type="entry name" value="OMPA_2"/>
    <property type="match status" value="1"/>
</dbReference>
<keyword evidence="10" id="KW-0966">Cell projection</keyword>
<evidence type="ECO:0000313" key="11">
    <source>
        <dbReference type="Proteomes" id="UP001600894"/>
    </source>
</evidence>
<reference evidence="10 11" key="1">
    <citation type="submission" date="2024-04" db="EMBL/GenBank/DDBJ databases">
        <title>Defined microbial consortia suppress multidrug-resistant proinflammatory Enterobacteriaceae via ecological control.</title>
        <authorList>
            <person name="Furuichi M."/>
            <person name="Kawaguchi T."/>
            <person name="Pust M."/>
            <person name="Yasuma K."/>
            <person name="Plichta D."/>
            <person name="Hasegawa N."/>
            <person name="Ohya T."/>
            <person name="Bhattarai S."/>
            <person name="Sasajima S."/>
            <person name="Aoto Y."/>
            <person name="Tuganbaev T."/>
            <person name="Yaginuma M."/>
            <person name="Ueda M."/>
            <person name="Okahashi N."/>
            <person name="Amafuji K."/>
            <person name="Kiridooshi Y."/>
            <person name="Sugita K."/>
            <person name="Strazar M."/>
            <person name="Skelly A."/>
            <person name="Suda W."/>
            <person name="Hattori M."/>
            <person name="Nakamoto N."/>
            <person name="Caballero S."/>
            <person name="Norman J."/>
            <person name="Olle B."/>
            <person name="Tanoue T."/>
            <person name="Arita M."/>
            <person name="Bucci V."/>
            <person name="Atarashi K."/>
            <person name="Xavier R."/>
            <person name="Honda K."/>
        </authorList>
    </citation>
    <scope>NUCLEOTIDE SEQUENCE [LARGE SCALE GENOMIC DNA]</scope>
    <source>
        <strain evidence="11">f13</strain>
    </source>
</reference>
<dbReference type="Proteomes" id="UP001600894">
    <property type="component" value="Unassembled WGS sequence"/>
</dbReference>
<dbReference type="EMBL" id="BAABXL010000001">
    <property type="protein sequence ID" value="GAA6268519.1"/>
    <property type="molecule type" value="Genomic_DNA"/>
</dbReference>
<gene>
    <name evidence="10" type="ORF">F130042H8_15790</name>
</gene>
<dbReference type="Gene3D" id="3.30.1330.60">
    <property type="entry name" value="OmpA-like domain"/>
    <property type="match status" value="1"/>
</dbReference>
<keyword evidence="6 7" id="KW-0472">Membrane</keyword>
<feature type="domain" description="OmpA-like" evidence="9">
    <location>
        <begin position="122"/>
        <end position="247"/>
    </location>
</feature>
<keyword evidence="10" id="KW-0969">Cilium</keyword>
<evidence type="ECO:0000256" key="7">
    <source>
        <dbReference type="PROSITE-ProRule" id="PRU00473"/>
    </source>
</evidence>
<keyword evidence="5" id="KW-1133">Transmembrane helix</keyword>
<evidence type="ECO:0000256" key="5">
    <source>
        <dbReference type="ARBA" id="ARBA00022989"/>
    </source>
</evidence>
<dbReference type="RefSeq" id="WP_176253565.1">
    <property type="nucleotide sequence ID" value="NZ_BAABXL010000001.1"/>
</dbReference>
<dbReference type="InterPro" id="IPR006665">
    <property type="entry name" value="OmpA-like"/>
</dbReference>
<keyword evidence="10" id="KW-0282">Flagellum</keyword>
<keyword evidence="4" id="KW-0812">Transmembrane</keyword>
<comment type="caution">
    <text evidence="10">The sequence shown here is derived from an EMBL/GenBank/DDBJ whole genome shotgun (WGS) entry which is preliminary data.</text>
</comment>
<dbReference type="InterPro" id="IPR050330">
    <property type="entry name" value="Bact_OuterMem_StrucFunc"/>
</dbReference>
<proteinExistence type="inferred from homology"/>
<dbReference type="PANTHER" id="PTHR30329">
    <property type="entry name" value="STATOR ELEMENT OF FLAGELLAR MOTOR COMPLEX"/>
    <property type="match status" value="1"/>
</dbReference>
<evidence type="ECO:0000256" key="6">
    <source>
        <dbReference type="ARBA" id="ARBA00023136"/>
    </source>
</evidence>
<dbReference type="InterPro" id="IPR036737">
    <property type="entry name" value="OmpA-like_sf"/>
</dbReference>
<evidence type="ECO:0000313" key="10">
    <source>
        <dbReference type="EMBL" id="GAA6268519.1"/>
    </source>
</evidence>
<dbReference type="Pfam" id="PF00691">
    <property type="entry name" value="OmpA"/>
    <property type="match status" value="1"/>
</dbReference>
<dbReference type="PANTHER" id="PTHR30329:SF21">
    <property type="entry name" value="LIPOPROTEIN YIAD-RELATED"/>
    <property type="match status" value="1"/>
</dbReference>
<feature type="region of interest" description="Disordered" evidence="8">
    <location>
        <begin position="70"/>
        <end position="92"/>
    </location>
</feature>
<dbReference type="SUPFAM" id="SSF103088">
    <property type="entry name" value="OmpA-like"/>
    <property type="match status" value="1"/>
</dbReference>
<name>A0ABQ0AWX3_9FIRM</name>
<evidence type="ECO:0000259" key="9">
    <source>
        <dbReference type="PROSITE" id="PS51123"/>
    </source>
</evidence>
<dbReference type="Pfam" id="PF13677">
    <property type="entry name" value="MotB_plug"/>
    <property type="match status" value="1"/>
</dbReference>
<dbReference type="InterPro" id="IPR025713">
    <property type="entry name" value="MotB-like_N_dom"/>
</dbReference>
<dbReference type="CDD" id="cd07185">
    <property type="entry name" value="OmpA_C-like"/>
    <property type="match status" value="1"/>
</dbReference>
<comment type="subcellular location">
    <subcellularLocation>
        <location evidence="1">Cell membrane</location>
        <topology evidence="1">Single-pass membrane protein</topology>
    </subcellularLocation>
</comment>
<comment type="similarity">
    <text evidence="2">Belongs to the MotB family.</text>
</comment>
<evidence type="ECO:0000256" key="4">
    <source>
        <dbReference type="ARBA" id="ARBA00022692"/>
    </source>
</evidence>
<evidence type="ECO:0000256" key="2">
    <source>
        <dbReference type="ARBA" id="ARBA00008914"/>
    </source>
</evidence>